<dbReference type="SMART" id="SM00400">
    <property type="entry name" value="ZnF_CHCC"/>
    <property type="match status" value="1"/>
</dbReference>
<dbReference type="InterPro" id="IPR013264">
    <property type="entry name" value="DNAG_N"/>
</dbReference>
<keyword evidence="6 12" id="KW-0479">Metal-binding</keyword>
<dbReference type="CDD" id="cd03364">
    <property type="entry name" value="TOPRIM_DnaG_primases"/>
    <property type="match status" value="1"/>
</dbReference>
<dbReference type="NCBIfam" id="TIGR01391">
    <property type="entry name" value="dnaG"/>
    <property type="match status" value="1"/>
</dbReference>
<dbReference type="SUPFAM" id="SSF57783">
    <property type="entry name" value="Zinc beta-ribbon"/>
    <property type="match status" value="1"/>
</dbReference>
<dbReference type="Gene3D" id="3.90.980.10">
    <property type="entry name" value="DNA primase, catalytic core, N-terminal domain"/>
    <property type="match status" value="1"/>
</dbReference>
<evidence type="ECO:0000313" key="17">
    <source>
        <dbReference type="EMBL" id="TWT90444.1"/>
    </source>
</evidence>
<dbReference type="InterPro" id="IPR002694">
    <property type="entry name" value="Znf_CHC2"/>
</dbReference>
<evidence type="ECO:0000256" key="6">
    <source>
        <dbReference type="ARBA" id="ARBA00022723"/>
    </source>
</evidence>
<dbReference type="GO" id="GO:0006269">
    <property type="term" value="P:DNA replication, synthesis of primer"/>
    <property type="evidence" value="ECO:0007669"/>
    <property type="project" value="UniProtKB-UniRule"/>
</dbReference>
<dbReference type="RefSeq" id="WP_146397329.1">
    <property type="nucleotide sequence ID" value="NZ_SJPQ01000001.1"/>
</dbReference>
<dbReference type="GO" id="GO:0000428">
    <property type="term" value="C:DNA-directed RNA polymerase complex"/>
    <property type="evidence" value="ECO:0007669"/>
    <property type="project" value="UniProtKB-KW"/>
</dbReference>
<keyword evidence="18" id="KW-1185">Reference proteome</keyword>
<keyword evidence="7 12" id="KW-0863">Zinc-finger</keyword>
<evidence type="ECO:0000256" key="4">
    <source>
        <dbReference type="ARBA" id="ARBA00022695"/>
    </source>
</evidence>
<dbReference type="InterPro" id="IPR006171">
    <property type="entry name" value="TOPRIM_dom"/>
</dbReference>
<evidence type="ECO:0000256" key="14">
    <source>
        <dbReference type="PIRSR" id="PIRSR002811-1"/>
    </source>
</evidence>
<keyword evidence="3 12" id="KW-0808">Transferase</keyword>
<evidence type="ECO:0000259" key="16">
    <source>
        <dbReference type="PROSITE" id="PS50880"/>
    </source>
</evidence>
<dbReference type="GO" id="GO:0008270">
    <property type="term" value="F:zinc ion binding"/>
    <property type="evidence" value="ECO:0007669"/>
    <property type="project" value="UniProtKB-UniRule"/>
</dbReference>
<dbReference type="Proteomes" id="UP000315440">
    <property type="component" value="Unassembled WGS sequence"/>
</dbReference>
<name>A0A5C5ZSC2_9BACT</name>
<comment type="catalytic activity">
    <reaction evidence="12">
        <text>ssDNA + n NTP = ssDNA/pppN(pN)n-1 hybrid + (n-1) diphosphate.</text>
        <dbReference type="EC" id="2.7.7.101"/>
    </reaction>
</comment>
<accession>A0A5C5ZSC2</accession>
<keyword evidence="5 12" id="KW-0235">DNA replication</keyword>
<keyword evidence="8 12" id="KW-0862">Zinc</keyword>
<keyword evidence="10 12" id="KW-0238">DNA-binding</keyword>
<dbReference type="GO" id="GO:1990077">
    <property type="term" value="C:primosome complex"/>
    <property type="evidence" value="ECO:0007669"/>
    <property type="project" value="UniProtKB-KW"/>
</dbReference>
<dbReference type="GO" id="GO:0005737">
    <property type="term" value="C:cytoplasm"/>
    <property type="evidence" value="ECO:0007669"/>
    <property type="project" value="TreeGrafter"/>
</dbReference>
<dbReference type="PIRSF" id="PIRSF002811">
    <property type="entry name" value="DnaG"/>
    <property type="match status" value="1"/>
</dbReference>
<dbReference type="EC" id="2.7.7.101" evidence="12"/>
<evidence type="ECO:0000256" key="7">
    <source>
        <dbReference type="ARBA" id="ARBA00022771"/>
    </source>
</evidence>
<dbReference type="Pfam" id="PF01807">
    <property type="entry name" value="Zn_ribbon_DnaG"/>
    <property type="match status" value="1"/>
</dbReference>
<dbReference type="Gene3D" id="3.90.580.10">
    <property type="entry name" value="Zinc finger, CHC2-type domain"/>
    <property type="match status" value="1"/>
</dbReference>
<dbReference type="SUPFAM" id="SSF56731">
    <property type="entry name" value="DNA primase core"/>
    <property type="match status" value="1"/>
</dbReference>
<dbReference type="InterPro" id="IPR037068">
    <property type="entry name" value="DNA_primase_core_N_sf"/>
</dbReference>
<organism evidence="17 18">
    <name type="scientific">Pseudobythopirellula maris</name>
    <dbReference type="NCBI Taxonomy" id="2527991"/>
    <lineage>
        <taxon>Bacteria</taxon>
        <taxon>Pseudomonadati</taxon>
        <taxon>Planctomycetota</taxon>
        <taxon>Planctomycetia</taxon>
        <taxon>Pirellulales</taxon>
        <taxon>Lacipirellulaceae</taxon>
        <taxon>Pseudobythopirellula</taxon>
    </lineage>
</organism>
<dbReference type="HAMAP" id="MF_00974">
    <property type="entry name" value="DNA_primase_DnaG"/>
    <property type="match status" value="1"/>
</dbReference>
<sequence length="631" mass="69605">MDLHAAQDAKEQVRQATDIVDLVGGYMQLRRQGRGYVGLCPWHDDTRPSMQVNPDRQSFKCWVCDIGGDVFSFLMRIEGLEFREALEALADRAGITLAASAPSGPAGGPGDKRALLAALAWAEERFHRCLVSDPAAEPARRYLAERGVSQESITRFHIGYSPDGWDWLAKGAASTPHSSAVLERVGLILPRKSGQGYVDRFRGRVMFPIRDLRSRPIAFGGRVLPELAAREAAGGYTPAKYVNSPEGPTYSKSDQLYALDLARDSVQKLEQIVVMEGYTDVIMAHQHGVENVVAVCGTALGERHLRLIRRFTDSIALVLDGDEAGRKRANDILELFVANQVDLRILTLPDNIDPCDFIGTPMEGQTEGRGADAFRALLAAAPDAMEHKLRTATEGMVLTADNTHDATRAVEQVLATLAKTRVGLGEATSAVMLREQGLVARLSRRFGLAEEAIRRRLAELRRGEGRPATVRREEPSLEETAPRLKASSLPVWDREALELMLLDHSTANELVAGLEPADFRSELGRRVFDFASRALDPDRQEGAVVSRLMLASEDERLKSLLVELDESAQDRAESDRARRVHDLLIGRQRRRDDADTQAGINALKRGDLDPTQEAETLQNLFATRKNRQAGS</sequence>
<feature type="domain" description="Toprim" evidence="16">
    <location>
        <begin position="270"/>
        <end position="351"/>
    </location>
</feature>
<comment type="caution">
    <text evidence="17">The sequence shown here is derived from an EMBL/GenBank/DDBJ whole genome shotgun (WGS) entry which is preliminary data.</text>
</comment>
<evidence type="ECO:0000256" key="10">
    <source>
        <dbReference type="ARBA" id="ARBA00023125"/>
    </source>
</evidence>
<dbReference type="PANTHER" id="PTHR30313">
    <property type="entry name" value="DNA PRIMASE"/>
    <property type="match status" value="1"/>
</dbReference>
<gene>
    <name evidence="12 17" type="primary">dnaG</name>
    <name evidence="17" type="ORF">Mal64_08330</name>
</gene>
<dbReference type="Gene3D" id="3.40.1360.10">
    <property type="match status" value="1"/>
</dbReference>
<dbReference type="AlphaFoldDB" id="A0A5C5ZSC2"/>
<comment type="cofactor">
    <cofactor evidence="12 13 14">
        <name>Zn(2+)</name>
        <dbReference type="ChEBI" id="CHEBI:29105"/>
    </cofactor>
    <text evidence="12 13 14">Binds 1 zinc ion per monomer.</text>
</comment>
<evidence type="ECO:0000313" key="18">
    <source>
        <dbReference type="Proteomes" id="UP000315440"/>
    </source>
</evidence>
<proteinExistence type="inferred from homology"/>
<keyword evidence="2 12" id="KW-0639">Primosome</keyword>
<feature type="region of interest" description="Disordered" evidence="15">
    <location>
        <begin position="464"/>
        <end position="485"/>
    </location>
</feature>
<keyword evidence="9" id="KW-0460">Magnesium</keyword>
<dbReference type="OrthoDB" id="9803773at2"/>
<evidence type="ECO:0000256" key="2">
    <source>
        <dbReference type="ARBA" id="ARBA00022515"/>
    </source>
</evidence>
<evidence type="ECO:0000256" key="8">
    <source>
        <dbReference type="ARBA" id="ARBA00022833"/>
    </source>
</evidence>
<dbReference type="Pfam" id="PF13155">
    <property type="entry name" value="Toprim_2"/>
    <property type="match status" value="1"/>
</dbReference>
<evidence type="ECO:0000256" key="12">
    <source>
        <dbReference type="HAMAP-Rule" id="MF_00974"/>
    </source>
</evidence>
<dbReference type="FunFam" id="3.90.580.10:FF:000001">
    <property type="entry name" value="DNA primase"/>
    <property type="match status" value="1"/>
</dbReference>
<comment type="function">
    <text evidence="12 13">RNA polymerase that catalyzes the synthesis of short RNA molecules used as primers for DNA polymerase during DNA replication.</text>
</comment>
<dbReference type="Pfam" id="PF08275">
    <property type="entry name" value="DNAG_N"/>
    <property type="match status" value="1"/>
</dbReference>
<evidence type="ECO:0000256" key="1">
    <source>
        <dbReference type="ARBA" id="ARBA00022478"/>
    </source>
</evidence>
<keyword evidence="4 12" id="KW-0548">Nucleotidyltransferase</keyword>
<dbReference type="EMBL" id="SJPQ01000001">
    <property type="protein sequence ID" value="TWT90444.1"/>
    <property type="molecule type" value="Genomic_DNA"/>
</dbReference>
<dbReference type="PROSITE" id="PS50880">
    <property type="entry name" value="TOPRIM"/>
    <property type="match status" value="1"/>
</dbReference>
<dbReference type="InterPro" id="IPR030846">
    <property type="entry name" value="DnaG_bac"/>
</dbReference>
<evidence type="ECO:0000256" key="3">
    <source>
        <dbReference type="ARBA" id="ARBA00022679"/>
    </source>
</evidence>
<dbReference type="InterPro" id="IPR050219">
    <property type="entry name" value="DnaG_primase"/>
</dbReference>
<dbReference type="InterPro" id="IPR036977">
    <property type="entry name" value="DNA_primase_Znf_CHC2"/>
</dbReference>
<reference evidence="17 18" key="1">
    <citation type="submission" date="2019-02" db="EMBL/GenBank/DDBJ databases">
        <title>Deep-cultivation of Planctomycetes and their phenomic and genomic characterization uncovers novel biology.</title>
        <authorList>
            <person name="Wiegand S."/>
            <person name="Jogler M."/>
            <person name="Boedeker C."/>
            <person name="Pinto D."/>
            <person name="Vollmers J."/>
            <person name="Rivas-Marin E."/>
            <person name="Kohn T."/>
            <person name="Peeters S.H."/>
            <person name="Heuer A."/>
            <person name="Rast P."/>
            <person name="Oberbeckmann S."/>
            <person name="Bunk B."/>
            <person name="Jeske O."/>
            <person name="Meyerdierks A."/>
            <person name="Storesund J.E."/>
            <person name="Kallscheuer N."/>
            <person name="Luecker S."/>
            <person name="Lage O.M."/>
            <person name="Pohl T."/>
            <person name="Merkel B.J."/>
            <person name="Hornburger P."/>
            <person name="Mueller R.-W."/>
            <person name="Bruemmer F."/>
            <person name="Labrenz M."/>
            <person name="Spormann A.M."/>
            <person name="Op Den Camp H."/>
            <person name="Overmann J."/>
            <person name="Amann R."/>
            <person name="Jetten M.S.M."/>
            <person name="Mascher T."/>
            <person name="Medema M.H."/>
            <person name="Devos D.P."/>
            <person name="Kaster A.-K."/>
            <person name="Ovreas L."/>
            <person name="Rohde M."/>
            <person name="Galperin M.Y."/>
            <person name="Jogler C."/>
        </authorList>
    </citation>
    <scope>NUCLEOTIDE SEQUENCE [LARGE SCALE GENOMIC DNA]</scope>
    <source>
        <strain evidence="17 18">Mal64</strain>
    </source>
</reference>
<dbReference type="GO" id="GO:0003899">
    <property type="term" value="F:DNA-directed RNA polymerase activity"/>
    <property type="evidence" value="ECO:0007669"/>
    <property type="project" value="UniProtKB-UniRule"/>
</dbReference>
<keyword evidence="11 12" id="KW-0804">Transcription</keyword>
<dbReference type="InterPro" id="IPR006295">
    <property type="entry name" value="DNA_primase_DnaG"/>
</dbReference>
<feature type="compositionally biased region" description="Basic and acidic residues" evidence="15">
    <location>
        <begin position="464"/>
        <end position="475"/>
    </location>
</feature>
<evidence type="ECO:0000256" key="13">
    <source>
        <dbReference type="PIRNR" id="PIRNR002811"/>
    </source>
</evidence>
<comment type="domain">
    <text evidence="12">Contains an N-terminal zinc-binding domain, a central core domain that contains the primase activity, and a C-terminal DnaB-binding domain.</text>
</comment>
<dbReference type="GO" id="GO:0003677">
    <property type="term" value="F:DNA binding"/>
    <property type="evidence" value="ECO:0007669"/>
    <property type="project" value="UniProtKB-KW"/>
</dbReference>
<dbReference type="InterPro" id="IPR034151">
    <property type="entry name" value="TOPRIM_DnaG_bac"/>
</dbReference>
<evidence type="ECO:0000256" key="11">
    <source>
        <dbReference type="ARBA" id="ARBA00023163"/>
    </source>
</evidence>
<comment type="subunit">
    <text evidence="12">Monomer. Interacts with DnaB.</text>
</comment>
<evidence type="ECO:0000256" key="5">
    <source>
        <dbReference type="ARBA" id="ARBA00022705"/>
    </source>
</evidence>
<dbReference type="PANTHER" id="PTHR30313:SF2">
    <property type="entry name" value="DNA PRIMASE"/>
    <property type="match status" value="1"/>
</dbReference>
<feature type="zinc finger region" description="CHC2-type" evidence="12 14">
    <location>
        <begin position="40"/>
        <end position="64"/>
    </location>
</feature>
<comment type="similarity">
    <text evidence="12 13">Belongs to the DnaG primase family.</text>
</comment>
<keyword evidence="1 12" id="KW-0240">DNA-directed RNA polymerase</keyword>
<dbReference type="SMART" id="SM00493">
    <property type="entry name" value="TOPRIM"/>
    <property type="match status" value="1"/>
</dbReference>
<protein>
    <recommendedName>
        <fullName evidence="12 13">DNA primase</fullName>
        <ecNumber evidence="12">2.7.7.101</ecNumber>
    </recommendedName>
</protein>
<evidence type="ECO:0000256" key="15">
    <source>
        <dbReference type="SAM" id="MobiDB-lite"/>
    </source>
</evidence>
<evidence type="ECO:0000256" key="9">
    <source>
        <dbReference type="ARBA" id="ARBA00022842"/>
    </source>
</evidence>